<protein>
    <recommendedName>
        <fullName evidence="11">Potassium-transporting ATPase KdpC subunit</fullName>
    </recommendedName>
    <alternativeName>
        <fullName evidence="11">ATP phosphohydrolase [potassium-transporting] C chain</fullName>
    </alternativeName>
    <alternativeName>
        <fullName evidence="11">Potassium-binding and translocating subunit C</fullName>
    </alternativeName>
    <alternativeName>
        <fullName evidence="11">Potassium-translocating ATPase C chain</fullName>
    </alternativeName>
</protein>
<keyword evidence="3 11" id="KW-0633">Potassium transport</keyword>
<dbReference type="PANTHER" id="PTHR30042">
    <property type="entry name" value="POTASSIUM-TRANSPORTING ATPASE C CHAIN"/>
    <property type="match status" value="1"/>
</dbReference>
<evidence type="ECO:0000256" key="2">
    <source>
        <dbReference type="ARBA" id="ARBA00022475"/>
    </source>
</evidence>
<comment type="subcellular location">
    <subcellularLocation>
        <location evidence="11">Cell membrane</location>
        <topology evidence="11">Single-pass membrane protein</topology>
    </subcellularLocation>
</comment>
<dbReference type="Proteomes" id="UP000621898">
    <property type="component" value="Unassembled WGS sequence"/>
</dbReference>
<sequence length="200" mass="20738">MTRLLRNAVMLLLLMTVITGVLYPLVATGLAQLIFPQQANGSLIVKDGKPIGSVLIGQSFTDPKYFWGRPSATTPQADNGANSGGSNLGPTNPALTDAVKQRIAALRAADPGNTAPVPVDLVTASGSGLDPEISPAAAQYQLARVAKARGLSTAQVQALVNEYTSGRQLGVFGEPRVNVLQLNLALDAPRLASSPLVGED</sequence>
<comment type="caution">
    <text evidence="13">The sequence shown here is derived from an EMBL/GenBank/DDBJ whole genome shotgun (WGS) entry which is preliminary data.</text>
</comment>
<evidence type="ECO:0000256" key="8">
    <source>
        <dbReference type="ARBA" id="ARBA00022989"/>
    </source>
</evidence>
<keyword evidence="4 11" id="KW-0812">Transmembrane</keyword>
<comment type="function">
    <text evidence="11">Part of the high-affinity ATP-driven potassium transport (or Kdp) system, which catalyzes the hydrolysis of ATP coupled with the electrogenic transport of potassium into the cytoplasm. This subunit acts as a catalytic chaperone that increases the ATP-binding affinity of the ATP-hydrolyzing subunit KdpB by the formation of a transient KdpB/KdpC/ATP ternary complex.</text>
</comment>
<feature type="region of interest" description="Disordered" evidence="12">
    <location>
        <begin position="67"/>
        <end position="93"/>
    </location>
</feature>
<evidence type="ECO:0000256" key="1">
    <source>
        <dbReference type="ARBA" id="ARBA00022448"/>
    </source>
</evidence>
<evidence type="ECO:0000256" key="12">
    <source>
        <dbReference type="SAM" id="MobiDB-lite"/>
    </source>
</evidence>
<keyword evidence="14" id="KW-1185">Reference proteome</keyword>
<evidence type="ECO:0000256" key="3">
    <source>
        <dbReference type="ARBA" id="ARBA00022538"/>
    </source>
</evidence>
<name>A0ABQ2ZYR8_9GAMM</name>
<dbReference type="HAMAP" id="MF_00276">
    <property type="entry name" value="KdpC"/>
    <property type="match status" value="1"/>
</dbReference>
<dbReference type="Pfam" id="PF02669">
    <property type="entry name" value="KdpC"/>
    <property type="match status" value="1"/>
</dbReference>
<evidence type="ECO:0000256" key="5">
    <source>
        <dbReference type="ARBA" id="ARBA00022741"/>
    </source>
</evidence>
<comment type="subunit">
    <text evidence="11">The system is composed of three essential subunits: KdpA, KdpB and KdpC.</text>
</comment>
<reference evidence="14" key="1">
    <citation type="journal article" date="2019" name="Int. J. Syst. Evol. Microbiol.">
        <title>The Global Catalogue of Microorganisms (GCM) 10K type strain sequencing project: providing services to taxonomists for standard genome sequencing and annotation.</title>
        <authorList>
            <consortium name="The Broad Institute Genomics Platform"/>
            <consortium name="The Broad Institute Genome Sequencing Center for Infectious Disease"/>
            <person name="Wu L."/>
            <person name="Ma J."/>
        </authorList>
    </citation>
    <scope>NUCLEOTIDE SEQUENCE [LARGE SCALE GENOMIC DNA]</scope>
    <source>
        <strain evidence="14">KCTC 22232</strain>
    </source>
</reference>
<evidence type="ECO:0000313" key="13">
    <source>
        <dbReference type="EMBL" id="GGY26792.1"/>
    </source>
</evidence>
<keyword evidence="8 11" id="KW-1133">Transmembrane helix</keyword>
<feature type="compositionally biased region" description="Polar residues" evidence="12">
    <location>
        <begin position="71"/>
        <end position="81"/>
    </location>
</feature>
<dbReference type="PANTHER" id="PTHR30042:SF2">
    <property type="entry name" value="POTASSIUM-TRANSPORTING ATPASE KDPC SUBUNIT"/>
    <property type="match status" value="1"/>
</dbReference>
<dbReference type="NCBIfam" id="NF001454">
    <property type="entry name" value="PRK00315.1"/>
    <property type="match status" value="1"/>
</dbReference>
<evidence type="ECO:0000313" key="14">
    <source>
        <dbReference type="Proteomes" id="UP000621898"/>
    </source>
</evidence>
<keyword evidence="10 11" id="KW-0472">Membrane</keyword>
<organism evidence="13 14">
    <name type="scientific">Rhodanobacter panaciterrae</name>
    <dbReference type="NCBI Taxonomy" id="490572"/>
    <lineage>
        <taxon>Bacteria</taxon>
        <taxon>Pseudomonadati</taxon>
        <taxon>Pseudomonadota</taxon>
        <taxon>Gammaproteobacteria</taxon>
        <taxon>Lysobacterales</taxon>
        <taxon>Rhodanobacteraceae</taxon>
        <taxon>Rhodanobacter</taxon>
    </lineage>
</organism>
<evidence type="ECO:0000256" key="4">
    <source>
        <dbReference type="ARBA" id="ARBA00022692"/>
    </source>
</evidence>
<dbReference type="RefSeq" id="WP_189441073.1">
    <property type="nucleotide sequence ID" value="NZ_BMXT01000002.1"/>
</dbReference>
<evidence type="ECO:0000256" key="9">
    <source>
        <dbReference type="ARBA" id="ARBA00023065"/>
    </source>
</evidence>
<dbReference type="EMBL" id="BMXT01000002">
    <property type="protein sequence ID" value="GGY26792.1"/>
    <property type="molecule type" value="Genomic_DNA"/>
</dbReference>
<keyword evidence="6 11" id="KW-0067">ATP-binding</keyword>
<keyword evidence="9 11" id="KW-0406">Ion transport</keyword>
<evidence type="ECO:0000256" key="10">
    <source>
        <dbReference type="ARBA" id="ARBA00023136"/>
    </source>
</evidence>
<accession>A0ABQ2ZYR8</accession>
<keyword evidence="5 11" id="KW-0547">Nucleotide-binding</keyword>
<comment type="similarity">
    <text evidence="11">Belongs to the KdpC family.</text>
</comment>
<keyword evidence="7 11" id="KW-0630">Potassium</keyword>
<evidence type="ECO:0000256" key="11">
    <source>
        <dbReference type="HAMAP-Rule" id="MF_00276"/>
    </source>
</evidence>
<keyword evidence="1 11" id="KW-0813">Transport</keyword>
<evidence type="ECO:0000256" key="7">
    <source>
        <dbReference type="ARBA" id="ARBA00022958"/>
    </source>
</evidence>
<evidence type="ECO:0000256" key="6">
    <source>
        <dbReference type="ARBA" id="ARBA00022840"/>
    </source>
</evidence>
<proteinExistence type="inferred from homology"/>
<keyword evidence="2 11" id="KW-1003">Cell membrane</keyword>
<gene>
    <name evidence="11 13" type="primary">kdpC</name>
    <name evidence="13" type="ORF">GCM10008098_19800</name>
</gene>
<dbReference type="PIRSF" id="PIRSF001296">
    <property type="entry name" value="K_ATPase_KdpC"/>
    <property type="match status" value="1"/>
</dbReference>
<dbReference type="InterPro" id="IPR003820">
    <property type="entry name" value="KdpC"/>
</dbReference>
<dbReference type="NCBIfam" id="TIGR00681">
    <property type="entry name" value="kdpC"/>
    <property type="match status" value="1"/>
</dbReference>